<proteinExistence type="predicted"/>
<organism evidence="1 2">
    <name type="scientific">Marinomonas polaris DSM 16579</name>
    <dbReference type="NCBI Taxonomy" id="1122206"/>
    <lineage>
        <taxon>Bacteria</taxon>
        <taxon>Pseudomonadati</taxon>
        <taxon>Pseudomonadota</taxon>
        <taxon>Gammaproteobacteria</taxon>
        <taxon>Oceanospirillales</taxon>
        <taxon>Oceanospirillaceae</taxon>
        <taxon>Marinomonas</taxon>
    </lineage>
</organism>
<dbReference type="Gene3D" id="3.30.50.20">
    <property type="entry name" value="prophage-derive protein ybcO"/>
    <property type="match status" value="1"/>
</dbReference>
<dbReference type="OrthoDB" id="7068425at2"/>
<evidence type="ECO:0008006" key="3">
    <source>
        <dbReference type="Google" id="ProtNLM"/>
    </source>
</evidence>
<keyword evidence="2" id="KW-1185">Reference proteome</keyword>
<protein>
    <recommendedName>
        <fullName evidence="3">DUF1364 domain-containing protein</fullName>
    </recommendedName>
</protein>
<dbReference type="EMBL" id="FQVF01000020">
    <property type="protein sequence ID" value="SHG33320.1"/>
    <property type="molecule type" value="Genomic_DNA"/>
</dbReference>
<dbReference type="STRING" id="1122206.SAMN02745753_03710"/>
<dbReference type="InterPro" id="IPR010774">
    <property type="entry name" value="YbcO"/>
</dbReference>
<sequence length="102" mass="11021">MKVRSEAIRKSARGQDCALRIPGHCNFNPETTVLAHVGRDRGMSMKCDDTMAVYACSGCHDAIDGRTTVLDAGTQASYILDALEETQNHLIQAGLISVKGQK</sequence>
<dbReference type="Proteomes" id="UP000184517">
    <property type="component" value="Unassembled WGS sequence"/>
</dbReference>
<gene>
    <name evidence="1" type="ORF">SAMN02745753_03710</name>
</gene>
<dbReference type="AlphaFoldDB" id="A0A1M5IZB5"/>
<accession>A0A1M5IZB5</accession>
<evidence type="ECO:0000313" key="1">
    <source>
        <dbReference type="EMBL" id="SHG33320.1"/>
    </source>
</evidence>
<name>A0A1M5IZB5_9GAMM</name>
<reference evidence="2" key="1">
    <citation type="submission" date="2016-11" db="EMBL/GenBank/DDBJ databases">
        <authorList>
            <person name="Varghese N."/>
            <person name="Submissions S."/>
        </authorList>
    </citation>
    <scope>NUCLEOTIDE SEQUENCE [LARGE SCALE GENOMIC DNA]</scope>
    <source>
        <strain evidence="2">DSM 16579</strain>
    </source>
</reference>
<dbReference type="RefSeq" id="WP_072841151.1">
    <property type="nucleotide sequence ID" value="NZ_FQVF01000020.1"/>
</dbReference>
<evidence type="ECO:0000313" key="2">
    <source>
        <dbReference type="Proteomes" id="UP000184517"/>
    </source>
</evidence>
<dbReference type="Pfam" id="PF07102">
    <property type="entry name" value="YbcO"/>
    <property type="match status" value="1"/>
</dbReference>